<dbReference type="OrthoDB" id="1933147at2759"/>
<dbReference type="Proteomes" id="UP000250321">
    <property type="component" value="Unassembled WGS sequence"/>
</dbReference>
<evidence type="ECO:0000256" key="1">
    <source>
        <dbReference type="SAM" id="MobiDB-lite"/>
    </source>
</evidence>
<feature type="compositionally biased region" description="Basic and acidic residues" evidence="1">
    <location>
        <begin position="1"/>
        <end position="14"/>
    </location>
</feature>
<comment type="caution">
    <text evidence="2">The sequence shown here is derived from an EMBL/GenBank/DDBJ whole genome shotgun (WGS) entry which is preliminary data.</text>
</comment>
<evidence type="ECO:0000313" key="3">
    <source>
        <dbReference type="Proteomes" id="UP000250321"/>
    </source>
</evidence>
<keyword evidence="2" id="KW-0808">Transferase</keyword>
<dbReference type="STRING" id="2094558.A0A314XW84"/>
<feature type="region of interest" description="Disordered" evidence="1">
    <location>
        <begin position="1"/>
        <end position="22"/>
    </location>
</feature>
<organism evidence="2 3">
    <name type="scientific">Prunus yedoensis var. nudiflora</name>
    <dbReference type="NCBI Taxonomy" id="2094558"/>
    <lineage>
        <taxon>Eukaryota</taxon>
        <taxon>Viridiplantae</taxon>
        <taxon>Streptophyta</taxon>
        <taxon>Embryophyta</taxon>
        <taxon>Tracheophyta</taxon>
        <taxon>Spermatophyta</taxon>
        <taxon>Magnoliopsida</taxon>
        <taxon>eudicotyledons</taxon>
        <taxon>Gunneridae</taxon>
        <taxon>Pentapetalae</taxon>
        <taxon>rosids</taxon>
        <taxon>fabids</taxon>
        <taxon>Rosales</taxon>
        <taxon>Rosaceae</taxon>
        <taxon>Amygdaloideae</taxon>
        <taxon>Amygdaleae</taxon>
        <taxon>Prunus</taxon>
    </lineage>
</organism>
<gene>
    <name evidence="2" type="ORF">Pyn_26771</name>
</gene>
<dbReference type="EMBL" id="PJQY01002013">
    <property type="protein sequence ID" value="PQP97099.1"/>
    <property type="molecule type" value="Genomic_DNA"/>
</dbReference>
<accession>A0A314XW84</accession>
<sequence length="99" mass="10936">MNLNEAARKVEDGMRSNTDGLNPELLQQYAIGDRDAELENALQNGGVKLPAGGVVSVKSSRNKMEEKGKQKSSHNSGEKRRKHEHGSNSKSNKKKKYSQ</sequence>
<name>A0A314XW84_PRUYE</name>
<reference evidence="2 3" key="1">
    <citation type="submission" date="2018-02" db="EMBL/GenBank/DDBJ databases">
        <title>Draft genome of wild Prunus yedoensis var. nudiflora.</title>
        <authorList>
            <person name="Baek S."/>
            <person name="Kim J.-H."/>
            <person name="Choi K."/>
            <person name="Kim G.-B."/>
            <person name="Cho A."/>
            <person name="Jang H."/>
            <person name="Shin C.-H."/>
            <person name="Yu H.-J."/>
            <person name="Mun J.-H."/>
        </authorList>
    </citation>
    <scope>NUCLEOTIDE SEQUENCE [LARGE SCALE GENOMIC DNA]</scope>
    <source>
        <strain evidence="3">cv. Jeju island</strain>
        <tissue evidence="2">Leaf</tissue>
    </source>
</reference>
<dbReference type="AlphaFoldDB" id="A0A314XW84"/>
<evidence type="ECO:0000313" key="2">
    <source>
        <dbReference type="EMBL" id="PQP97099.1"/>
    </source>
</evidence>
<dbReference type="GO" id="GO:0016740">
    <property type="term" value="F:transferase activity"/>
    <property type="evidence" value="ECO:0007669"/>
    <property type="project" value="UniProtKB-KW"/>
</dbReference>
<proteinExistence type="predicted"/>
<protein>
    <submittedName>
        <fullName evidence="2">RNA cytidine acetyltransferase 1</fullName>
    </submittedName>
</protein>
<feature type="region of interest" description="Disordered" evidence="1">
    <location>
        <begin position="43"/>
        <end position="99"/>
    </location>
</feature>
<keyword evidence="3" id="KW-1185">Reference proteome</keyword>